<dbReference type="OrthoDB" id="3872345at2"/>
<evidence type="ECO:0000313" key="2">
    <source>
        <dbReference type="EMBL" id="RCG20194.1"/>
    </source>
</evidence>
<gene>
    <name evidence="2" type="ORF">DQ384_37450</name>
</gene>
<proteinExistence type="predicted"/>
<keyword evidence="1" id="KW-0472">Membrane</keyword>
<dbReference type="RefSeq" id="WP_114033621.1">
    <property type="nucleotide sequence ID" value="NZ_QOIL01000032.1"/>
</dbReference>
<comment type="caution">
    <text evidence="2">The sequence shown here is derived from an EMBL/GenBank/DDBJ whole genome shotgun (WGS) entry which is preliminary data.</text>
</comment>
<name>A0A367EQ27_9ACTN</name>
<keyword evidence="1" id="KW-1133">Transmembrane helix</keyword>
<evidence type="ECO:0000313" key="3">
    <source>
        <dbReference type="Proteomes" id="UP000253094"/>
    </source>
</evidence>
<keyword evidence="1" id="KW-0812">Transmembrane</keyword>
<dbReference type="Proteomes" id="UP000253094">
    <property type="component" value="Unassembled WGS sequence"/>
</dbReference>
<protein>
    <submittedName>
        <fullName evidence="2">Uncharacterized protein</fullName>
    </submittedName>
</protein>
<keyword evidence="3" id="KW-1185">Reference proteome</keyword>
<evidence type="ECO:0000256" key="1">
    <source>
        <dbReference type="SAM" id="Phobius"/>
    </source>
</evidence>
<feature type="transmembrane region" description="Helical" evidence="1">
    <location>
        <begin position="108"/>
        <end position="129"/>
    </location>
</feature>
<reference evidence="2 3" key="1">
    <citation type="submission" date="2018-06" db="EMBL/GenBank/DDBJ databases">
        <title>Sphaerisporangium craniellae sp. nov., isolated from a marine sponge in the South China Sea.</title>
        <authorList>
            <person name="Li L."/>
        </authorList>
    </citation>
    <scope>NUCLEOTIDE SEQUENCE [LARGE SCALE GENOMIC DNA]</scope>
    <source>
        <strain evidence="2 3">CCTCC AA 208026</strain>
    </source>
</reference>
<sequence length="136" mass="14737">MVWEEDYTVRHLTDRHGNAVEVWSLAGVLVQPPWSGTWCPGCGDIDVKIFPRGYLSRHPEIRLTSTRATLPLPEPVAGGEPIMAAPEPPAVPPAAATRRSLVPPRHPVLYALAGLSVLLVAGLELLQLLRAAHPVH</sequence>
<accession>A0A367EQ27</accession>
<organism evidence="2 3">
    <name type="scientific">Sphaerisporangium album</name>
    <dbReference type="NCBI Taxonomy" id="509200"/>
    <lineage>
        <taxon>Bacteria</taxon>
        <taxon>Bacillati</taxon>
        <taxon>Actinomycetota</taxon>
        <taxon>Actinomycetes</taxon>
        <taxon>Streptosporangiales</taxon>
        <taxon>Streptosporangiaceae</taxon>
        <taxon>Sphaerisporangium</taxon>
    </lineage>
</organism>
<dbReference type="AlphaFoldDB" id="A0A367EQ27"/>
<dbReference type="EMBL" id="QOIL01000032">
    <property type="protein sequence ID" value="RCG20194.1"/>
    <property type="molecule type" value="Genomic_DNA"/>
</dbReference>